<feature type="compositionally biased region" description="Low complexity" evidence="1">
    <location>
        <begin position="342"/>
        <end position="354"/>
    </location>
</feature>
<dbReference type="CDD" id="cd06410">
    <property type="entry name" value="PB1_UP2"/>
    <property type="match status" value="1"/>
</dbReference>
<feature type="compositionally biased region" description="Polar residues" evidence="1">
    <location>
        <begin position="242"/>
        <end position="253"/>
    </location>
</feature>
<keyword evidence="4" id="KW-1185">Reference proteome</keyword>
<protein>
    <recommendedName>
        <fullName evidence="2">PB1 domain-containing protein</fullName>
    </recommendedName>
</protein>
<dbReference type="Proteomes" id="UP001327560">
    <property type="component" value="Chromosome 4"/>
</dbReference>
<evidence type="ECO:0000313" key="4">
    <source>
        <dbReference type="Proteomes" id="UP001327560"/>
    </source>
</evidence>
<evidence type="ECO:0000256" key="1">
    <source>
        <dbReference type="SAM" id="MobiDB-lite"/>
    </source>
</evidence>
<reference evidence="3 4" key="1">
    <citation type="submission" date="2023-10" db="EMBL/GenBank/DDBJ databases">
        <title>Chromosome-scale genome assembly provides insights into flower coloration mechanisms of Canna indica.</title>
        <authorList>
            <person name="Li C."/>
        </authorList>
    </citation>
    <scope>NUCLEOTIDE SEQUENCE [LARGE SCALE GENOMIC DNA]</scope>
    <source>
        <tissue evidence="3">Flower</tissue>
    </source>
</reference>
<evidence type="ECO:0000313" key="3">
    <source>
        <dbReference type="EMBL" id="WOL03606.1"/>
    </source>
</evidence>
<proteinExistence type="predicted"/>
<dbReference type="Gene3D" id="3.10.20.90">
    <property type="entry name" value="Phosphatidylinositol 3-kinase Catalytic Subunit, Chain A, domain 1"/>
    <property type="match status" value="1"/>
</dbReference>
<name>A0AAQ3Q8X4_9LILI</name>
<dbReference type="SMART" id="SM00666">
    <property type="entry name" value="PB1"/>
    <property type="match status" value="1"/>
</dbReference>
<dbReference type="SUPFAM" id="SSF54277">
    <property type="entry name" value="CAD &amp; PB1 domains"/>
    <property type="match status" value="1"/>
</dbReference>
<feature type="compositionally biased region" description="Pro residues" evidence="1">
    <location>
        <begin position="355"/>
        <end position="365"/>
    </location>
</feature>
<feature type="compositionally biased region" description="Basic residues" evidence="1">
    <location>
        <begin position="254"/>
        <end position="267"/>
    </location>
</feature>
<dbReference type="PANTHER" id="PTHR31066:SF85">
    <property type="entry name" value="OS02G0809100 PROTEIN"/>
    <property type="match status" value="1"/>
</dbReference>
<dbReference type="Pfam" id="PF00564">
    <property type="entry name" value="PB1"/>
    <property type="match status" value="1"/>
</dbReference>
<feature type="domain" description="PB1" evidence="2">
    <location>
        <begin position="38"/>
        <end position="132"/>
    </location>
</feature>
<feature type="region of interest" description="Disordered" evidence="1">
    <location>
        <begin position="218"/>
        <end position="283"/>
    </location>
</feature>
<organism evidence="3 4">
    <name type="scientific">Canna indica</name>
    <name type="common">Indian-shot</name>
    <dbReference type="NCBI Taxonomy" id="4628"/>
    <lineage>
        <taxon>Eukaryota</taxon>
        <taxon>Viridiplantae</taxon>
        <taxon>Streptophyta</taxon>
        <taxon>Embryophyta</taxon>
        <taxon>Tracheophyta</taxon>
        <taxon>Spermatophyta</taxon>
        <taxon>Magnoliopsida</taxon>
        <taxon>Liliopsida</taxon>
        <taxon>Zingiberales</taxon>
        <taxon>Cannaceae</taxon>
        <taxon>Canna</taxon>
    </lineage>
</organism>
<evidence type="ECO:0000259" key="2">
    <source>
        <dbReference type="SMART" id="SM00666"/>
    </source>
</evidence>
<accession>A0AAQ3Q8X4</accession>
<gene>
    <name evidence="3" type="ORF">Cni_G12326</name>
</gene>
<feature type="region of interest" description="Disordered" evidence="1">
    <location>
        <begin position="333"/>
        <end position="365"/>
    </location>
</feature>
<dbReference type="EMBL" id="CP136893">
    <property type="protein sequence ID" value="WOL03606.1"/>
    <property type="molecule type" value="Genomic_DNA"/>
</dbReference>
<dbReference type="InterPro" id="IPR053198">
    <property type="entry name" value="Gynoecium_Dev_Regulator"/>
</dbReference>
<dbReference type="InterPro" id="IPR000270">
    <property type="entry name" value="PB1_dom"/>
</dbReference>
<dbReference type="PANTHER" id="PTHR31066">
    <property type="entry name" value="OS05G0427100 PROTEIN-RELATED"/>
    <property type="match status" value="1"/>
</dbReference>
<sequence>MASGAATDDDSPVSSPTLSPKNRLKFLCSFGGKILPRPSDGHLKYVGGDTRVLVVPRSVSFSDLKKKIQGMFHRCNAIKYQLMSEDLDTLVTVSSNEDLAHMLDEYDRIDALHPRSPSSSSSPRFRLFLFPSRFSSSSPTAAAAYDHAAATLDQRYVDAINSVVPGSPRRAAIFTISAASSTATSPTSTIDGPGALLGLRTNAQSSGGGGMHRVQSTPNLGRGMERVNSTPNLGGGGGDNRLVSQMSNGATSPQHHHNHHQHQHYHQQHQYYLQQQHHNHWQQTPGLSSYRVQAAGGSGPWRAGVAPRHEAWGCRVPQPAARGVLHPGVGAGNIGVRIPEESSSARPSRSSSPFRAPPRKPVIWE</sequence>
<dbReference type="AlphaFoldDB" id="A0AAQ3Q8X4"/>